<gene>
    <name evidence="1" type="ORF">ADICYQ_0833</name>
</gene>
<organism evidence="1 2">
    <name type="scientific">Cyclobacterium qasimii M12-11B</name>
    <dbReference type="NCBI Taxonomy" id="641524"/>
    <lineage>
        <taxon>Bacteria</taxon>
        <taxon>Pseudomonadati</taxon>
        <taxon>Bacteroidota</taxon>
        <taxon>Cytophagia</taxon>
        <taxon>Cytophagales</taxon>
        <taxon>Cyclobacteriaceae</taxon>
        <taxon>Cyclobacterium</taxon>
    </lineage>
</organism>
<dbReference type="Proteomes" id="UP000014974">
    <property type="component" value="Unassembled WGS sequence"/>
</dbReference>
<proteinExistence type="predicted"/>
<accession>S7VN91</accession>
<evidence type="ECO:0000313" key="2">
    <source>
        <dbReference type="Proteomes" id="UP000014974"/>
    </source>
</evidence>
<evidence type="ECO:0000313" key="1">
    <source>
        <dbReference type="EMBL" id="EPR70837.1"/>
    </source>
</evidence>
<comment type="caution">
    <text evidence="1">The sequence shown here is derived from an EMBL/GenBank/DDBJ whole genome shotgun (WGS) entry which is preliminary data.</text>
</comment>
<dbReference type="EMBL" id="ATNM01000035">
    <property type="protein sequence ID" value="EPR70837.1"/>
    <property type="molecule type" value="Genomic_DNA"/>
</dbReference>
<sequence length="37" mass="4130">MARAQALFDEVFGLVNIKKATQTLKPKTRSLPVCEKP</sequence>
<protein>
    <submittedName>
        <fullName evidence="1">Uncharacterized protein</fullName>
    </submittedName>
</protein>
<name>S7VN91_9BACT</name>
<reference evidence="1 2" key="1">
    <citation type="journal article" date="2013" name="Genome Announc.">
        <title>Draft Genome Sequence of Cyclobacterium qasimii Strain M12-11BT, Isolated from Arctic Marine Sediment.</title>
        <authorList>
            <person name="Shivaji S."/>
            <person name="Ara S."/>
            <person name="Singh A."/>
            <person name="Kumar Pinnaka A."/>
        </authorList>
    </citation>
    <scope>NUCLEOTIDE SEQUENCE [LARGE SCALE GENOMIC DNA]</scope>
    <source>
        <strain evidence="1 2">M12-11B</strain>
    </source>
</reference>
<dbReference type="AlphaFoldDB" id="S7VN91"/>